<sequence length="673" mass="73087">MTAPAPLRLFLRSLRRLAPGALGLLCLTGLPAQAQLATKPSAFRAAGEVDPTPPVAEAYRARIGGQVDFDRLARRYHRGTPLELPHLLFLIDRQQGDRPYFINTRRFSLHEHFLARGPLHLRLDHAALAANYRTPDRRFLLGTLAWQRSTQQWTYEFWEGDQLDAHLLQAAQRSLQAAFFAPLVFKANAQAHERVATTAGLPFLSQAQLIREQAFLPLNEGVAKGRVRLVPAGGIVADADPQDILVLDEVPISLPPVAGIITSRPSTAISHVNLLAHGWGIPNAWVRDALTAFAPLDRQWIELRVTREGYRVQPIAPQALVKAQQGRALPRPDLSHPALAPLAALRAPDRSRCGSKAANLGQIRAARLPSVQVPDGFCIPFARYAEFMNGAAAQALIRAAAATPHFDEDPAVRHAALDTLRRELVALPLPQAWSAEWLAQWQAQLGGAGVFVRSSSNSEDLPGFSGAGLYTTVPNVRQAEALSEAVKTVWASVFNSEAFEARRAAAIPLDAVAMAVLVQTAVDSRRSGVMITRDPFDAAHRGASYIAAKRGIGIKVVEGRRIAEQVMADARSGAVQLLSRADEQSELALDEAGGVRERALDEASQHQTVLDDASARRLARVGDAIRKLFGGHDQDIEWATTEGEQVIVLQARPYGRQAPRSSASAGLARRAAP</sequence>
<dbReference type="RefSeq" id="WP_345929910.1">
    <property type="nucleotide sequence ID" value="NZ_JBDIVF010000012.1"/>
</dbReference>
<feature type="chain" id="PRO_5047065039" description="Phosphoenolpyruvate synthase" evidence="15">
    <location>
        <begin position="35"/>
        <end position="673"/>
    </location>
</feature>
<proteinExistence type="inferred from homology"/>
<dbReference type="PANTHER" id="PTHR43030">
    <property type="entry name" value="PHOSPHOENOLPYRUVATE SYNTHASE"/>
    <property type="match status" value="1"/>
</dbReference>
<name>A0ABV2CUX4_9RHOO</name>
<dbReference type="InterPro" id="IPR006319">
    <property type="entry name" value="PEP_synth"/>
</dbReference>
<dbReference type="Pfam" id="PF01326">
    <property type="entry name" value="PPDK_N"/>
    <property type="match status" value="1"/>
</dbReference>
<feature type="domain" description="Pyruvate phosphate dikinase AMP/ATP-binding" evidence="16">
    <location>
        <begin position="352"/>
        <end position="661"/>
    </location>
</feature>
<dbReference type="EC" id="2.7.9.2" evidence="5"/>
<dbReference type="SUPFAM" id="SSF56059">
    <property type="entry name" value="Glutathione synthetase ATP-binding domain-like"/>
    <property type="match status" value="1"/>
</dbReference>
<accession>A0ABV2CUX4</accession>
<evidence type="ECO:0000256" key="1">
    <source>
        <dbReference type="ARBA" id="ARBA00001946"/>
    </source>
</evidence>
<feature type="signal peptide" evidence="15">
    <location>
        <begin position="1"/>
        <end position="34"/>
    </location>
</feature>
<comment type="pathway">
    <text evidence="3">Carbohydrate biosynthesis; gluconeogenesis.</text>
</comment>
<dbReference type="InterPro" id="IPR002192">
    <property type="entry name" value="PPDK_AMP/ATP-bd"/>
</dbReference>
<keyword evidence="9" id="KW-0547">Nucleotide-binding</keyword>
<comment type="function">
    <text evidence="2">Catalyzes the phosphorylation of pyruvate to phosphoenolpyruvate.</text>
</comment>
<dbReference type="Gene3D" id="3.30.1490.20">
    <property type="entry name" value="ATP-grasp fold, A domain"/>
    <property type="match status" value="1"/>
</dbReference>
<evidence type="ECO:0000256" key="14">
    <source>
        <dbReference type="ARBA" id="ARBA00047700"/>
    </source>
</evidence>
<keyword evidence="18" id="KW-1185">Reference proteome</keyword>
<evidence type="ECO:0000256" key="7">
    <source>
        <dbReference type="ARBA" id="ARBA00022679"/>
    </source>
</evidence>
<keyword evidence="10" id="KW-0418">Kinase</keyword>
<evidence type="ECO:0000256" key="6">
    <source>
        <dbReference type="ARBA" id="ARBA00021623"/>
    </source>
</evidence>
<evidence type="ECO:0000256" key="4">
    <source>
        <dbReference type="ARBA" id="ARBA00007837"/>
    </source>
</evidence>
<keyword evidence="11" id="KW-0067">ATP-binding</keyword>
<comment type="cofactor">
    <cofactor evidence="1">
        <name>Mg(2+)</name>
        <dbReference type="ChEBI" id="CHEBI:18420"/>
    </cofactor>
</comment>
<keyword evidence="15" id="KW-0732">Signal</keyword>
<comment type="similarity">
    <text evidence="4">Belongs to the PEP-utilizing enzyme family.</text>
</comment>
<evidence type="ECO:0000256" key="2">
    <source>
        <dbReference type="ARBA" id="ARBA00002988"/>
    </source>
</evidence>
<evidence type="ECO:0000256" key="9">
    <source>
        <dbReference type="ARBA" id="ARBA00022741"/>
    </source>
</evidence>
<gene>
    <name evidence="17" type="ORF">ABVT11_17990</name>
</gene>
<organism evidence="17 18">
    <name type="scientific">Uliginosibacterium paludis</name>
    <dbReference type="NCBI Taxonomy" id="1615952"/>
    <lineage>
        <taxon>Bacteria</taxon>
        <taxon>Pseudomonadati</taxon>
        <taxon>Pseudomonadota</taxon>
        <taxon>Betaproteobacteria</taxon>
        <taxon>Rhodocyclales</taxon>
        <taxon>Zoogloeaceae</taxon>
        <taxon>Uliginosibacterium</taxon>
    </lineage>
</organism>
<evidence type="ECO:0000256" key="11">
    <source>
        <dbReference type="ARBA" id="ARBA00022840"/>
    </source>
</evidence>
<keyword evidence="7" id="KW-0808">Transferase</keyword>
<comment type="catalytic activity">
    <reaction evidence="14">
        <text>pyruvate + ATP + H2O = phosphoenolpyruvate + AMP + phosphate + 2 H(+)</text>
        <dbReference type="Rhea" id="RHEA:11364"/>
        <dbReference type="ChEBI" id="CHEBI:15361"/>
        <dbReference type="ChEBI" id="CHEBI:15377"/>
        <dbReference type="ChEBI" id="CHEBI:15378"/>
        <dbReference type="ChEBI" id="CHEBI:30616"/>
        <dbReference type="ChEBI" id="CHEBI:43474"/>
        <dbReference type="ChEBI" id="CHEBI:58702"/>
        <dbReference type="ChEBI" id="CHEBI:456215"/>
        <dbReference type="EC" id="2.7.9.2"/>
    </reaction>
</comment>
<evidence type="ECO:0000256" key="3">
    <source>
        <dbReference type="ARBA" id="ARBA00004742"/>
    </source>
</evidence>
<evidence type="ECO:0000256" key="12">
    <source>
        <dbReference type="ARBA" id="ARBA00022842"/>
    </source>
</evidence>
<evidence type="ECO:0000313" key="18">
    <source>
        <dbReference type="Proteomes" id="UP001548590"/>
    </source>
</evidence>
<reference evidence="17 18" key="1">
    <citation type="submission" date="2024-07" db="EMBL/GenBank/DDBJ databases">
        <title>Uliginosibacterium paludis KCTC:42655.</title>
        <authorList>
            <person name="Kim M.K."/>
        </authorList>
    </citation>
    <scope>NUCLEOTIDE SEQUENCE [LARGE SCALE GENOMIC DNA]</scope>
    <source>
        <strain evidence="17 18">KCTC 42655</strain>
    </source>
</reference>
<evidence type="ECO:0000256" key="10">
    <source>
        <dbReference type="ARBA" id="ARBA00022777"/>
    </source>
</evidence>
<dbReference type="Proteomes" id="UP001548590">
    <property type="component" value="Unassembled WGS sequence"/>
</dbReference>
<evidence type="ECO:0000256" key="8">
    <source>
        <dbReference type="ARBA" id="ARBA00022723"/>
    </source>
</evidence>
<evidence type="ECO:0000313" key="17">
    <source>
        <dbReference type="EMBL" id="MET1491735.1"/>
    </source>
</evidence>
<protein>
    <recommendedName>
        <fullName evidence="6">Phosphoenolpyruvate synthase</fullName>
        <ecNumber evidence="5">2.7.9.2</ecNumber>
    </recommendedName>
    <alternativeName>
        <fullName evidence="13">Pyruvate, water dikinase</fullName>
    </alternativeName>
</protein>
<dbReference type="InterPro" id="IPR013815">
    <property type="entry name" value="ATP_grasp_subdomain_1"/>
</dbReference>
<evidence type="ECO:0000256" key="5">
    <source>
        <dbReference type="ARBA" id="ARBA00011996"/>
    </source>
</evidence>
<dbReference type="PANTHER" id="PTHR43030:SF1">
    <property type="entry name" value="PHOSPHOENOLPYRUVATE SYNTHASE"/>
    <property type="match status" value="1"/>
</dbReference>
<evidence type="ECO:0000259" key="16">
    <source>
        <dbReference type="Pfam" id="PF01326"/>
    </source>
</evidence>
<keyword evidence="8" id="KW-0479">Metal-binding</keyword>
<dbReference type="EMBL" id="JBEWLZ010000015">
    <property type="protein sequence ID" value="MET1491735.1"/>
    <property type="molecule type" value="Genomic_DNA"/>
</dbReference>
<dbReference type="Gene3D" id="3.30.470.20">
    <property type="entry name" value="ATP-grasp fold, B domain"/>
    <property type="match status" value="1"/>
</dbReference>
<keyword evidence="12" id="KW-0460">Magnesium</keyword>
<comment type="caution">
    <text evidence="17">The sequence shown here is derived from an EMBL/GenBank/DDBJ whole genome shotgun (WGS) entry which is preliminary data.</text>
</comment>
<evidence type="ECO:0000256" key="15">
    <source>
        <dbReference type="SAM" id="SignalP"/>
    </source>
</evidence>
<evidence type="ECO:0000256" key="13">
    <source>
        <dbReference type="ARBA" id="ARBA00033470"/>
    </source>
</evidence>